<dbReference type="PANTHER" id="PTHR10353">
    <property type="entry name" value="GLYCOSYL HYDROLASE"/>
    <property type="match status" value="1"/>
</dbReference>
<dbReference type="Pfam" id="PF00232">
    <property type="entry name" value="Glyco_hydro_1"/>
    <property type="match status" value="1"/>
</dbReference>
<dbReference type="PROSITE" id="PS00653">
    <property type="entry name" value="GLYCOSYL_HYDROL_F1_2"/>
    <property type="match status" value="1"/>
</dbReference>
<keyword evidence="7" id="KW-1185">Reference proteome</keyword>
<protein>
    <submittedName>
        <fullName evidence="6">Beta-glucosidase 31-like isoform X1</fullName>
    </submittedName>
</protein>
<dbReference type="EMBL" id="JANAVB010016197">
    <property type="protein sequence ID" value="KAJ6832158.1"/>
    <property type="molecule type" value="Genomic_DNA"/>
</dbReference>
<accession>A0AAX6I4B8</accession>
<dbReference type="SUPFAM" id="SSF51445">
    <property type="entry name" value="(Trans)glycosidases"/>
    <property type="match status" value="1"/>
</dbReference>
<dbReference type="GO" id="GO:0008422">
    <property type="term" value="F:beta-glucosidase activity"/>
    <property type="evidence" value="ECO:0007669"/>
    <property type="project" value="UniProtKB-ARBA"/>
</dbReference>
<feature type="signal peptide" evidence="4">
    <location>
        <begin position="1"/>
        <end position="25"/>
    </location>
</feature>
<dbReference type="FunFam" id="3.20.20.80:FF:000022">
    <property type="entry name" value="Beta-glucosidase 11"/>
    <property type="match status" value="1"/>
</dbReference>
<gene>
    <name evidence="6" type="ORF">M6B38_276760</name>
    <name evidence="5" type="ORF">M6B38_345845</name>
</gene>
<sequence length="526" mass="59514">MENLSSVYRFVFLLSLLLPFTSTAASIITRDDFPPGFIFGAGTSAYQVEGAAAEDGRKPSIWDTFAHAGKTIDKSTGDVASDQYHHYKEDVKLMHDTGLDAYRFSISWARLVPDGRGPINPLGLQYYNNLINELLSYGIEPHVTLCHFDLPQALEDEYQGLLSRRIIEDFTAYADICFREFGDRVKYWITFNEPNIETVGGHDVGVLPPGRCSSPFGINCSMGDSTTEPYISTHNTLLSHASAAALYKQKYQEEQGGQIGITILGLWFEPLTDSPVDVAATNRMRDFHIGWFMNPLVYGTYPTTMKEIVGSRLPSFTIEESNQLKASFDFLGFNHYSVIHLKGDPNFLDKTERDYIRDVGINISTSYPVMEAAPSQVFGKVHLTRELPPMPSTPWGLQNLLEYLKSNYGNPPVIIHEIGYGEFNIDHTTTSKNDHNDVYRVKYLEEYIESLLLSIRNGSNTHGCFLWSFLDCFELTFGYTAHYGLYGVDFNDKDRRRYPRLSAKWYSNFLSNGGIRMQVSGRNDTE</sequence>
<evidence type="ECO:0000313" key="7">
    <source>
        <dbReference type="Proteomes" id="UP001140949"/>
    </source>
</evidence>
<dbReference type="EMBL" id="JANAVB010005119">
    <property type="protein sequence ID" value="KAJ6847634.1"/>
    <property type="molecule type" value="Genomic_DNA"/>
</dbReference>
<evidence type="ECO:0000256" key="1">
    <source>
        <dbReference type="ARBA" id="ARBA00010838"/>
    </source>
</evidence>
<dbReference type="InterPro" id="IPR033132">
    <property type="entry name" value="GH_1_N_CS"/>
</dbReference>
<dbReference type="InterPro" id="IPR017853">
    <property type="entry name" value="GH"/>
</dbReference>
<dbReference type="PANTHER" id="PTHR10353:SF29">
    <property type="entry name" value="BETA-GLUCOSIDASE 11"/>
    <property type="match status" value="1"/>
</dbReference>
<dbReference type="AlphaFoldDB" id="A0AAX6I4B8"/>
<name>A0AAX6I4B8_IRIPA</name>
<dbReference type="Gene3D" id="3.20.20.80">
    <property type="entry name" value="Glycosidases"/>
    <property type="match status" value="1"/>
</dbReference>
<reference evidence="6" key="1">
    <citation type="journal article" date="2023" name="GigaByte">
        <title>Genome assembly of the bearded iris, Iris pallida Lam.</title>
        <authorList>
            <person name="Bruccoleri R.E."/>
            <person name="Oakeley E.J."/>
            <person name="Faust A.M.E."/>
            <person name="Altorfer M."/>
            <person name="Dessus-Babus S."/>
            <person name="Burckhardt D."/>
            <person name="Oertli M."/>
            <person name="Naumann U."/>
            <person name="Petersen F."/>
            <person name="Wong J."/>
        </authorList>
    </citation>
    <scope>NUCLEOTIDE SEQUENCE</scope>
    <source>
        <strain evidence="6">GSM-AAB239-AS_SAM_17_03QT</strain>
    </source>
</reference>
<proteinExistence type="inferred from homology"/>
<reference evidence="6" key="2">
    <citation type="submission" date="2023-04" db="EMBL/GenBank/DDBJ databases">
        <authorList>
            <person name="Bruccoleri R.E."/>
            <person name="Oakeley E.J."/>
            <person name="Faust A.-M."/>
            <person name="Dessus-Babus S."/>
            <person name="Altorfer M."/>
            <person name="Burckhardt D."/>
            <person name="Oertli M."/>
            <person name="Naumann U."/>
            <person name="Petersen F."/>
            <person name="Wong J."/>
        </authorList>
    </citation>
    <scope>NUCLEOTIDE SEQUENCE</scope>
    <source>
        <strain evidence="6">GSM-AAB239-AS_SAM_17_03QT</strain>
        <tissue evidence="6">Leaf</tissue>
    </source>
</reference>
<keyword evidence="4" id="KW-0732">Signal</keyword>
<evidence type="ECO:0000313" key="6">
    <source>
        <dbReference type="EMBL" id="KAJ6847634.1"/>
    </source>
</evidence>
<comment type="similarity">
    <text evidence="1 3">Belongs to the glycosyl hydrolase 1 family.</text>
</comment>
<evidence type="ECO:0000256" key="2">
    <source>
        <dbReference type="ARBA" id="ARBA00022801"/>
    </source>
</evidence>
<evidence type="ECO:0000313" key="5">
    <source>
        <dbReference type="EMBL" id="KAJ6832158.1"/>
    </source>
</evidence>
<feature type="chain" id="PRO_5044718891" evidence="4">
    <location>
        <begin position="26"/>
        <end position="526"/>
    </location>
</feature>
<dbReference type="InterPro" id="IPR001360">
    <property type="entry name" value="Glyco_hydro_1"/>
</dbReference>
<evidence type="ECO:0000256" key="3">
    <source>
        <dbReference type="RuleBase" id="RU003690"/>
    </source>
</evidence>
<dbReference type="PRINTS" id="PR00131">
    <property type="entry name" value="GLHYDRLASE1"/>
</dbReference>
<evidence type="ECO:0000256" key="4">
    <source>
        <dbReference type="SAM" id="SignalP"/>
    </source>
</evidence>
<organism evidence="6 7">
    <name type="scientific">Iris pallida</name>
    <name type="common">Sweet iris</name>
    <dbReference type="NCBI Taxonomy" id="29817"/>
    <lineage>
        <taxon>Eukaryota</taxon>
        <taxon>Viridiplantae</taxon>
        <taxon>Streptophyta</taxon>
        <taxon>Embryophyta</taxon>
        <taxon>Tracheophyta</taxon>
        <taxon>Spermatophyta</taxon>
        <taxon>Magnoliopsida</taxon>
        <taxon>Liliopsida</taxon>
        <taxon>Asparagales</taxon>
        <taxon>Iridaceae</taxon>
        <taxon>Iridoideae</taxon>
        <taxon>Irideae</taxon>
        <taxon>Iris</taxon>
    </lineage>
</organism>
<keyword evidence="2" id="KW-0378">Hydrolase</keyword>
<dbReference type="GO" id="GO:0005975">
    <property type="term" value="P:carbohydrate metabolic process"/>
    <property type="evidence" value="ECO:0007669"/>
    <property type="project" value="InterPro"/>
</dbReference>
<comment type="caution">
    <text evidence="6">The sequence shown here is derived from an EMBL/GenBank/DDBJ whole genome shotgun (WGS) entry which is preliminary data.</text>
</comment>
<dbReference type="Proteomes" id="UP001140949">
    <property type="component" value="Unassembled WGS sequence"/>
</dbReference>